<protein>
    <submittedName>
        <fullName evidence="1">Uncharacterized protein</fullName>
    </submittedName>
</protein>
<dbReference type="AlphaFoldDB" id="A0A7Y8GWJ1"/>
<accession>A0A7Y8GWJ1</accession>
<reference evidence="1 2" key="1">
    <citation type="submission" date="2019-09" db="EMBL/GenBank/DDBJ databases">
        <title>Hydrogenophaga aromatica sp. nov., isolated from a para-xylene-degrading enrichment culture.</title>
        <authorList>
            <person name="Tancsics A."/>
            <person name="Banerjee S."/>
        </authorList>
    </citation>
    <scope>NUCLEOTIDE SEQUENCE [LARGE SCALE GENOMIC DNA]</scope>
    <source>
        <strain evidence="1 2">D2P1</strain>
    </source>
</reference>
<evidence type="ECO:0000313" key="2">
    <source>
        <dbReference type="Proteomes" id="UP000545507"/>
    </source>
</evidence>
<organism evidence="1 2">
    <name type="scientific">Hydrogenophaga aromaticivorans</name>
    <dbReference type="NCBI Taxonomy" id="2610898"/>
    <lineage>
        <taxon>Bacteria</taxon>
        <taxon>Pseudomonadati</taxon>
        <taxon>Pseudomonadota</taxon>
        <taxon>Betaproteobacteria</taxon>
        <taxon>Burkholderiales</taxon>
        <taxon>Comamonadaceae</taxon>
        <taxon>Hydrogenophaga</taxon>
    </lineage>
</organism>
<dbReference type="Proteomes" id="UP000545507">
    <property type="component" value="Unassembled WGS sequence"/>
</dbReference>
<sequence>MLTKERVDSIQKGYWLVRESDKQRYFIGREISVPALERVCEVVLGEKHGWDYWIDYCYGRDTAGRTAWANVDLTDFFF</sequence>
<proteinExistence type="predicted"/>
<name>A0A7Y8GWJ1_9BURK</name>
<evidence type="ECO:0000313" key="1">
    <source>
        <dbReference type="EMBL" id="NWF46147.1"/>
    </source>
</evidence>
<gene>
    <name evidence="1" type="ORF">F3K02_12915</name>
</gene>
<dbReference type="RefSeq" id="WP_177136051.1">
    <property type="nucleotide sequence ID" value="NZ_VYGV01000011.1"/>
</dbReference>
<comment type="caution">
    <text evidence="1">The sequence shown here is derived from an EMBL/GenBank/DDBJ whole genome shotgun (WGS) entry which is preliminary data.</text>
</comment>
<keyword evidence="2" id="KW-1185">Reference proteome</keyword>
<dbReference type="EMBL" id="VYGV01000011">
    <property type="protein sequence ID" value="NWF46147.1"/>
    <property type="molecule type" value="Genomic_DNA"/>
</dbReference>